<organism evidence="2 3">
    <name type="scientific">Stegodyphus mimosarum</name>
    <name type="common">African social velvet spider</name>
    <dbReference type="NCBI Taxonomy" id="407821"/>
    <lineage>
        <taxon>Eukaryota</taxon>
        <taxon>Metazoa</taxon>
        <taxon>Ecdysozoa</taxon>
        <taxon>Arthropoda</taxon>
        <taxon>Chelicerata</taxon>
        <taxon>Arachnida</taxon>
        <taxon>Araneae</taxon>
        <taxon>Araneomorphae</taxon>
        <taxon>Entelegynae</taxon>
        <taxon>Eresoidea</taxon>
        <taxon>Eresidae</taxon>
        <taxon>Stegodyphus</taxon>
    </lineage>
</organism>
<proteinExistence type="predicted"/>
<sequence length="187" mass="21512">MCDIESSVRLSWQLVSQFVSWEFCRYISEQNGNQGSEVDVLTYLRNMIVEKTDKSILDITKHEIIAKFIMEIKAIRTISRLSCVSDLSETVMKICPELKPSVVKLLHHLETFVNLIDGNSDYEKGELIELRIEDAIENFCKEATKFLPMPNLIPVVDFWVQQHTVDTKSQPSSEDTKSSQNISLLQR</sequence>
<protein>
    <submittedName>
        <fullName evidence="2">Uncharacterized protein</fullName>
    </submittedName>
</protein>
<dbReference type="EMBL" id="KK119433">
    <property type="protein sequence ID" value="KFM75718.1"/>
    <property type="molecule type" value="Genomic_DNA"/>
</dbReference>
<keyword evidence="3" id="KW-1185">Reference proteome</keyword>
<dbReference type="OrthoDB" id="6419713at2759"/>
<feature type="non-terminal residue" evidence="2">
    <location>
        <position position="187"/>
    </location>
</feature>
<accession>A0A087UEC9</accession>
<gene>
    <name evidence="2" type="ORF">X975_18839</name>
</gene>
<evidence type="ECO:0000256" key="1">
    <source>
        <dbReference type="SAM" id="MobiDB-lite"/>
    </source>
</evidence>
<name>A0A087UEC9_STEMI</name>
<evidence type="ECO:0000313" key="2">
    <source>
        <dbReference type="EMBL" id="KFM75718.1"/>
    </source>
</evidence>
<evidence type="ECO:0000313" key="3">
    <source>
        <dbReference type="Proteomes" id="UP000054359"/>
    </source>
</evidence>
<dbReference type="Proteomes" id="UP000054359">
    <property type="component" value="Unassembled WGS sequence"/>
</dbReference>
<reference evidence="2 3" key="1">
    <citation type="submission" date="2013-11" db="EMBL/GenBank/DDBJ databases">
        <title>Genome sequencing of Stegodyphus mimosarum.</title>
        <authorList>
            <person name="Bechsgaard J."/>
        </authorList>
    </citation>
    <scope>NUCLEOTIDE SEQUENCE [LARGE SCALE GENOMIC DNA]</scope>
</reference>
<feature type="region of interest" description="Disordered" evidence="1">
    <location>
        <begin position="167"/>
        <end position="187"/>
    </location>
</feature>
<dbReference type="AlphaFoldDB" id="A0A087UEC9"/>